<feature type="region of interest" description="Disordered" evidence="1">
    <location>
        <begin position="1"/>
        <end position="77"/>
    </location>
</feature>
<evidence type="ECO:0000256" key="1">
    <source>
        <dbReference type="SAM" id="MobiDB-lite"/>
    </source>
</evidence>
<name>A0ABR0IHQ6_9PEZI</name>
<comment type="caution">
    <text evidence="2">The sequence shown here is derived from an EMBL/GenBank/DDBJ whole genome shotgun (WGS) entry which is preliminary data.</text>
</comment>
<gene>
    <name evidence="2" type="ORF">QC764_208590</name>
</gene>
<feature type="region of interest" description="Disordered" evidence="1">
    <location>
        <begin position="115"/>
        <end position="151"/>
    </location>
</feature>
<dbReference type="InterPro" id="IPR016135">
    <property type="entry name" value="UBQ-conjugating_enzyme/RWD"/>
</dbReference>
<organism evidence="2 3">
    <name type="scientific">Podospora pseudoanserina</name>
    <dbReference type="NCBI Taxonomy" id="2609844"/>
    <lineage>
        <taxon>Eukaryota</taxon>
        <taxon>Fungi</taxon>
        <taxon>Dikarya</taxon>
        <taxon>Ascomycota</taxon>
        <taxon>Pezizomycotina</taxon>
        <taxon>Sordariomycetes</taxon>
        <taxon>Sordariomycetidae</taxon>
        <taxon>Sordariales</taxon>
        <taxon>Podosporaceae</taxon>
        <taxon>Podospora</taxon>
    </lineage>
</organism>
<feature type="compositionally biased region" description="Pro residues" evidence="1">
    <location>
        <begin position="39"/>
        <end position="50"/>
    </location>
</feature>
<protein>
    <submittedName>
        <fullName evidence="2">Uncharacterized protein</fullName>
    </submittedName>
</protein>
<proteinExistence type="predicted"/>
<dbReference type="GeneID" id="87965432"/>
<keyword evidence="3" id="KW-1185">Reference proteome</keyword>
<evidence type="ECO:0000313" key="2">
    <source>
        <dbReference type="EMBL" id="KAK4679938.1"/>
    </source>
</evidence>
<dbReference type="RefSeq" id="XP_062803408.1">
    <property type="nucleotide sequence ID" value="XM_062944567.1"/>
</dbReference>
<sequence>MNEALQDEISALNSIYGDSTLLPSPTDPPPPQSTSSPYPLDPSSPHPPPSSSNSPFLPRRPPSTLSTHSSNPALPKGTAARDLSLFRDAITQVHTPGQVCLFDAIESFNDLLTLATSPVPSPSPPLSTPQSQPETSLPPTSLDLKRPLHRA</sequence>
<dbReference type="SUPFAM" id="SSF54495">
    <property type="entry name" value="UBC-like"/>
    <property type="match status" value="1"/>
</dbReference>
<dbReference type="Proteomes" id="UP001323617">
    <property type="component" value="Unassembled WGS sequence"/>
</dbReference>
<reference evidence="2 3" key="1">
    <citation type="journal article" date="2023" name="bioRxiv">
        <title>High-quality genome assemblies of four members of thePodospora anserinaspecies complex.</title>
        <authorList>
            <person name="Ament-Velasquez S.L."/>
            <person name="Vogan A.A."/>
            <person name="Wallerman O."/>
            <person name="Hartmann F."/>
            <person name="Gautier V."/>
            <person name="Silar P."/>
            <person name="Giraud T."/>
            <person name="Johannesson H."/>
        </authorList>
    </citation>
    <scope>NUCLEOTIDE SEQUENCE [LARGE SCALE GENOMIC DNA]</scope>
    <source>
        <strain evidence="2 3">CBS 124.78</strain>
    </source>
</reference>
<accession>A0ABR0IHQ6</accession>
<dbReference type="PRINTS" id="PR01217">
    <property type="entry name" value="PRICHEXTENSN"/>
</dbReference>
<evidence type="ECO:0000313" key="3">
    <source>
        <dbReference type="Proteomes" id="UP001323617"/>
    </source>
</evidence>
<dbReference type="EMBL" id="JAFFHC010000002">
    <property type="protein sequence ID" value="KAK4679938.1"/>
    <property type="molecule type" value="Genomic_DNA"/>
</dbReference>